<name>M2R1N6_CERS8</name>
<accession>M2R1N6</accession>
<evidence type="ECO:0000256" key="6">
    <source>
        <dbReference type="SAM" id="MobiDB-lite"/>
    </source>
</evidence>
<evidence type="ECO:0000313" key="9">
    <source>
        <dbReference type="EMBL" id="EMD32167.1"/>
    </source>
</evidence>
<dbReference type="Pfam" id="PF00270">
    <property type="entry name" value="DEAD"/>
    <property type="match status" value="1"/>
</dbReference>
<dbReference type="PANTHER" id="PTHR13710">
    <property type="entry name" value="DNA HELICASE RECQ FAMILY MEMBER"/>
    <property type="match status" value="1"/>
</dbReference>
<feature type="region of interest" description="Disordered" evidence="6">
    <location>
        <begin position="362"/>
        <end position="383"/>
    </location>
</feature>
<reference evidence="9 10" key="1">
    <citation type="journal article" date="2012" name="Proc. Natl. Acad. Sci. U.S.A.">
        <title>Comparative genomics of Ceriporiopsis subvermispora and Phanerochaete chrysosporium provide insight into selective ligninolysis.</title>
        <authorList>
            <person name="Fernandez-Fueyo E."/>
            <person name="Ruiz-Duenas F.J."/>
            <person name="Ferreira P."/>
            <person name="Floudas D."/>
            <person name="Hibbett D.S."/>
            <person name="Canessa P."/>
            <person name="Larrondo L.F."/>
            <person name="James T.Y."/>
            <person name="Seelenfreund D."/>
            <person name="Lobos S."/>
            <person name="Polanco R."/>
            <person name="Tello M."/>
            <person name="Honda Y."/>
            <person name="Watanabe T."/>
            <person name="Watanabe T."/>
            <person name="Ryu J.S."/>
            <person name="Kubicek C.P."/>
            <person name="Schmoll M."/>
            <person name="Gaskell J."/>
            <person name="Hammel K.E."/>
            <person name="St John F.J."/>
            <person name="Vanden Wymelenberg A."/>
            <person name="Sabat G."/>
            <person name="Splinter BonDurant S."/>
            <person name="Syed K."/>
            <person name="Yadav J.S."/>
            <person name="Doddapaneni H."/>
            <person name="Subramanian V."/>
            <person name="Lavin J.L."/>
            <person name="Oguiza J.A."/>
            <person name="Perez G."/>
            <person name="Pisabarro A.G."/>
            <person name="Ramirez L."/>
            <person name="Santoyo F."/>
            <person name="Master E."/>
            <person name="Coutinho P.M."/>
            <person name="Henrissat B."/>
            <person name="Lombard V."/>
            <person name="Magnuson J.K."/>
            <person name="Kuees U."/>
            <person name="Hori C."/>
            <person name="Igarashi K."/>
            <person name="Samejima M."/>
            <person name="Held B.W."/>
            <person name="Barry K.W."/>
            <person name="LaButti K.M."/>
            <person name="Lapidus A."/>
            <person name="Lindquist E.A."/>
            <person name="Lucas S.M."/>
            <person name="Riley R."/>
            <person name="Salamov A.A."/>
            <person name="Hoffmeister D."/>
            <person name="Schwenk D."/>
            <person name="Hadar Y."/>
            <person name="Yarden O."/>
            <person name="de Vries R.P."/>
            <person name="Wiebenga A."/>
            <person name="Stenlid J."/>
            <person name="Eastwood D."/>
            <person name="Grigoriev I.V."/>
            <person name="Berka R.M."/>
            <person name="Blanchette R.A."/>
            <person name="Kersten P."/>
            <person name="Martinez A.T."/>
            <person name="Vicuna R."/>
            <person name="Cullen D."/>
        </authorList>
    </citation>
    <scope>NUCLEOTIDE SEQUENCE [LARGE SCALE GENOMIC DNA]</scope>
    <source>
        <strain evidence="9 10">B</strain>
    </source>
</reference>
<dbReference type="InterPro" id="IPR011545">
    <property type="entry name" value="DEAD/DEAH_box_helicase_dom"/>
</dbReference>
<dbReference type="GO" id="GO:0000724">
    <property type="term" value="P:double-strand break repair via homologous recombination"/>
    <property type="evidence" value="ECO:0007669"/>
    <property type="project" value="TreeGrafter"/>
</dbReference>
<dbReference type="Gene3D" id="3.40.50.300">
    <property type="entry name" value="P-loop containing nucleotide triphosphate hydrolases"/>
    <property type="match status" value="2"/>
</dbReference>
<evidence type="ECO:0000256" key="3">
    <source>
        <dbReference type="ARBA" id="ARBA00022840"/>
    </source>
</evidence>
<dbReference type="GO" id="GO:0003676">
    <property type="term" value="F:nucleic acid binding"/>
    <property type="evidence" value="ECO:0007669"/>
    <property type="project" value="InterPro"/>
</dbReference>
<comment type="catalytic activity">
    <reaction evidence="4">
        <text>Couples ATP hydrolysis with the unwinding of duplex DNA by translocating in the 3'-5' direction.</text>
        <dbReference type="EC" id="5.6.2.4"/>
    </reaction>
</comment>
<dbReference type="GO" id="GO:0005524">
    <property type="term" value="F:ATP binding"/>
    <property type="evidence" value="ECO:0007669"/>
    <property type="project" value="UniProtKB-KW"/>
</dbReference>
<dbReference type="AlphaFoldDB" id="M2R1N6"/>
<evidence type="ECO:0000259" key="8">
    <source>
        <dbReference type="PROSITE" id="PS51194"/>
    </source>
</evidence>
<dbReference type="GO" id="GO:0005737">
    <property type="term" value="C:cytoplasm"/>
    <property type="evidence" value="ECO:0007669"/>
    <property type="project" value="TreeGrafter"/>
</dbReference>
<dbReference type="InterPro" id="IPR027417">
    <property type="entry name" value="P-loop_NTPase"/>
</dbReference>
<dbReference type="PROSITE" id="PS51194">
    <property type="entry name" value="HELICASE_CTER"/>
    <property type="match status" value="1"/>
</dbReference>
<dbReference type="Proteomes" id="UP000016930">
    <property type="component" value="Unassembled WGS sequence"/>
</dbReference>
<dbReference type="HOGENOM" id="CLU_001103_19_0_1"/>
<dbReference type="GO" id="GO:0005694">
    <property type="term" value="C:chromosome"/>
    <property type="evidence" value="ECO:0007669"/>
    <property type="project" value="TreeGrafter"/>
</dbReference>
<organism evidence="9 10">
    <name type="scientific">Ceriporiopsis subvermispora (strain B)</name>
    <name type="common">White-rot fungus</name>
    <name type="synonym">Gelatoporia subvermispora</name>
    <dbReference type="NCBI Taxonomy" id="914234"/>
    <lineage>
        <taxon>Eukaryota</taxon>
        <taxon>Fungi</taxon>
        <taxon>Dikarya</taxon>
        <taxon>Basidiomycota</taxon>
        <taxon>Agaricomycotina</taxon>
        <taxon>Agaricomycetes</taxon>
        <taxon>Polyporales</taxon>
        <taxon>Gelatoporiaceae</taxon>
        <taxon>Gelatoporia</taxon>
    </lineage>
</organism>
<dbReference type="Pfam" id="PF00271">
    <property type="entry name" value="Helicase_C"/>
    <property type="match status" value="1"/>
</dbReference>
<dbReference type="PANTHER" id="PTHR13710:SF120">
    <property type="entry name" value="BIFUNCTIONAL 3'-5' EXONUCLEASE_ATP-DEPENDENT HELICASE WRN"/>
    <property type="match status" value="1"/>
</dbReference>
<dbReference type="STRING" id="914234.M2R1N6"/>
<dbReference type="SMART" id="SM00487">
    <property type="entry name" value="DEXDc"/>
    <property type="match status" value="1"/>
</dbReference>
<keyword evidence="2" id="KW-0547">Nucleotide-binding</keyword>
<protein>
    <recommendedName>
        <fullName evidence="5">DNA 3'-5' helicase</fullName>
        <ecNumber evidence="5">5.6.2.4</ecNumber>
    </recommendedName>
</protein>
<proteinExistence type="inferred from homology"/>
<evidence type="ECO:0000256" key="2">
    <source>
        <dbReference type="ARBA" id="ARBA00022741"/>
    </source>
</evidence>
<evidence type="ECO:0000256" key="1">
    <source>
        <dbReference type="ARBA" id="ARBA00005446"/>
    </source>
</evidence>
<dbReference type="PROSITE" id="PS51192">
    <property type="entry name" value="HELICASE_ATP_BIND_1"/>
    <property type="match status" value="1"/>
</dbReference>
<dbReference type="GO" id="GO:0043138">
    <property type="term" value="F:3'-5' DNA helicase activity"/>
    <property type="evidence" value="ECO:0007669"/>
    <property type="project" value="UniProtKB-EC"/>
</dbReference>
<dbReference type="EC" id="5.6.2.4" evidence="5"/>
<evidence type="ECO:0000259" key="7">
    <source>
        <dbReference type="PROSITE" id="PS51192"/>
    </source>
</evidence>
<dbReference type="SMART" id="SM00490">
    <property type="entry name" value="HELICc"/>
    <property type="match status" value="1"/>
</dbReference>
<feature type="domain" description="Helicase C-terminal" evidence="8">
    <location>
        <begin position="229"/>
        <end position="383"/>
    </location>
</feature>
<keyword evidence="10" id="KW-1185">Reference proteome</keyword>
<evidence type="ECO:0000256" key="5">
    <source>
        <dbReference type="ARBA" id="ARBA00034808"/>
    </source>
</evidence>
<dbReference type="GO" id="GO:0005634">
    <property type="term" value="C:nucleus"/>
    <property type="evidence" value="ECO:0007669"/>
    <property type="project" value="TreeGrafter"/>
</dbReference>
<gene>
    <name evidence="9" type="ORF">CERSUDRAFT_21294</name>
</gene>
<feature type="non-terminal residue" evidence="9">
    <location>
        <position position="1"/>
    </location>
</feature>
<dbReference type="OrthoDB" id="10261556at2759"/>
<comment type="similarity">
    <text evidence="1">Belongs to the helicase family. RecQ subfamily.</text>
</comment>
<evidence type="ECO:0000313" key="10">
    <source>
        <dbReference type="Proteomes" id="UP000016930"/>
    </source>
</evidence>
<evidence type="ECO:0000256" key="4">
    <source>
        <dbReference type="ARBA" id="ARBA00034617"/>
    </source>
</evidence>
<feature type="domain" description="Helicase ATP-binding" evidence="7">
    <location>
        <begin position="24"/>
        <end position="200"/>
    </location>
</feature>
<dbReference type="EMBL" id="KB445813">
    <property type="protein sequence ID" value="EMD32167.1"/>
    <property type="molecule type" value="Genomic_DNA"/>
</dbReference>
<sequence>QRIRDLVEKKFGQRPCLFQVKVAKSLYEKQNDVVAVAATGSGKTLSFWIPLLMALEDKQDKMVMVVTPLNILGKQNVELLRAAGLNAVAIDANNATNETFKDVESGKYQVVVINPELLMRDGGHCERLWKKSSFTSRLQYFVFDEGHCVSEWSSFREKYKHLGSLRYLIPHSVPFYVASATLPSPVLADVSDMLHLRSTRTDFILRSNDRPDIALSVRKMRFSASSYKDLDFLIPNNFKDGDPRPPKFLIFFNSIKESEAATRYLRSRLPEHMRNKVKYFHSIMSDAYCDDEFEALKTGKSFGLCVTDSFGMGLDLSDIEIIIQWKVPSSMNTLWQRFGRAARGADFLGFAILIAEKAHWDDETEKRKAQKVQQNARAKKRKR</sequence>
<dbReference type="SUPFAM" id="SSF52540">
    <property type="entry name" value="P-loop containing nucleoside triphosphate hydrolases"/>
    <property type="match status" value="1"/>
</dbReference>
<dbReference type="InterPro" id="IPR001650">
    <property type="entry name" value="Helicase_C-like"/>
</dbReference>
<keyword evidence="3" id="KW-0067">ATP-binding</keyword>
<feature type="non-terminal residue" evidence="9">
    <location>
        <position position="383"/>
    </location>
</feature>
<dbReference type="GO" id="GO:0009378">
    <property type="term" value="F:four-way junction helicase activity"/>
    <property type="evidence" value="ECO:0007669"/>
    <property type="project" value="TreeGrafter"/>
</dbReference>
<dbReference type="InterPro" id="IPR014001">
    <property type="entry name" value="Helicase_ATP-bd"/>
</dbReference>